<dbReference type="EMBL" id="JACIGK010000004">
    <property type="protein sequence ID" value="MBB4265198.1"/>
    <property type="molecule type" value="Genomic_DNA"/>
</dbReference>
<organism evidence="1 2">
    <name type="scientific">Roseospira visakhapatnamensis</name>
    <dbReference type="NCBI Taxonomy" id="390880"/>
    <lineage>
        <taxon>Bacteria</taxon>
        <taxon>Pseudomonadati</taxon>
        <taxon>Pseudomonadota</taxon>
        <taxon>Alphaproteobacteria</taxon>
        <taxon>Rhodospirillales</taxon>
        <taxon>Rhodospirillaceae</taxon>
        <taxon>Roseospira</taxon>
    </lineage>
</organism>
<accession>A0A7W6RC60</accession>
<keyword evidence="2" id="KW-1185">Reference proteome</keyword>
<dbReference type="Proteomes" id="UP000554286">
    <property type="component" value="Unassembled WGS sequence"/>
</dbReference>
<dbReference type="Gene3D" id="4.10.410.40">
    <property type="match status" value="1"/>
</dbReference>
<dbReference type="RefSeq" id="WP_184042820.1">
    <property type="nucleotide sequence ID" value="NZ_JACIGK010000004.1"/>
</dbReference>
<evidence type="ECO:0000313" key="1">
    <source>
        <dbReference type="EMBL" id="MBB4265198.1"/>
    </source>
</evidence>
<dbReference type="AlphaFoldDB" id="A0A7W6RC60"/>
<protein>
    <recommendedName>
        <fullName evidence="3">Tail tube protein</fullName>
    </recommendedName>
</protein>
<sequence length="153" mass="15844">MAGKTAAGAKLFIGPAVADPDAQGLTDYTGATWTAIGAIQDAGELGDSHQVSTYTELDKARVKRIATFKDGGEVAITVTFEPGDAGQVALIDALGADHAYKIELDDAGATSPTTFYFVGMCTANRRRLGDGSQVITRAVPIQVQSDVLEVPAA</sequence>
<proteinExistence type="predicted"/>
<comment type="caution">
    <text evidence="1">The sequence shown here is derived from an EMBL/GenBank/DDBJ whole genome shotgun (WGS) entry which is preliminary data.</text>
</comment>
<reference evidence="1 2" key="1">
    <citation type="submission" date="2020-08" db="EMBL/GenBank/DDBJ databases">
        <title>Genome sequencing of Purple Non-Sulfur Bacteria from various extreme environments.</title>
        <authorList>
            <person name="Mayer M."/>
        </authorList>
    </citation>
    <scope>NUCLEOTIDE SEQUENCE [LARGE SCALE GENOMIC DNA]</scope>
    <source>
        <strain evidence="1 2">JA131</strain>
    </source>
</reference>
<gene>
    <name evidence="1" type="ORF">GGD89_000813</name>
</gene>
<evidence type="ECO:0000313" key="2">
    <source>
        <dbReference type="Proteomes" id="UP000554286"/>
    </source>
</evidence>
<name>A0A7W6RC60_9PROT</name>
<evidence type="ECO:0008006" key="3">
    <source>
        <dbReference type="Google" id="ProtNLM"/>
    </source>
</evidence>